<dbReference type="Pfam" id="PF00083">
    <property type="entry name" value="Sugar_tr"/>
    <property type="match status" value="2"/>
</dbReference>
<evidence type="ECO:0000256" key="8">
    <source>
        <dbReference type="SAM" id="Phobius"/>
    </source>
</evidence>
<dbReference type="InterPro" id="IPR036259">
    <property type="entry name" value="MFS_trans_sf"/>
</dbReference>
<dbReference type="PROSITE" id="PS50850">
    <property type="entry name" value="MFS"/>
    <property type="match status" value="1"/>
</dbReference>
<sequence>MSTKSALTAAWAALHTFQYGFAISAMNGIQAVVVCSLLSRSVVARRGQRDALRASAFAILLGSTALAVANSVFLMVLARVVVGLGCGLATTTVPLVLADLAPPGSKKALGIANQLFIVLGILVAQTLSFPFGRAGVWRVVPATAAAVALVQLLGSLLVRLPGDLPSSAPGEEPLLGGAPRSRPEVPLTITELLSSRDPEVTRGLPLVLATQFFQQTTGPSVVMYFSTAILSAVIPGSAKAIALAIVIVKVPITISPAFLIERVGTRPLLILPTCFMVGAMLALASGLNSEGGTLAVAGMVGFVAAFSVGLGPVTWVVLGEVMPPYARPAASAVGLAVNWSTNFVVGAAFLPLQAKLGGRDHPGNIFYIFAGSCAAAVLAIRWGYRVYEAR</sequence>
<dbReference type="GO" id="GO:0015149">
    <property type="term" value="F:hexose transmembrane transporter activity"/>
    <property type="evidence" value="ECO:0007669"/>
    <property type="project" value="TreeGrafter"/>
</dbReference>
<dbReference type="AlphaFoldDB" id="A0AA48L8Q5"/>
<dbReference type="InterPro" id="IPR045263">
    <property type="entry name" value="GLUT"/>
</dbReference>
<keyword evidence="4 8" id="KW-0812">Transmembrane</keyword>
<feature type="transmembrane region" description="Helical" evidence="8">
    <location>
        <begin position="221"/>
        <end position="248"/>
    </location>
</feature>
<reference evidence="10" key="1">
    <citation type="journal article" date="2023" name="BMC Genomics">
        <title>Chromosome-level genome assemblies of Cutaneotrichosporon spp. (Trichosporonales, Basidiomycota) reveal imbalanced evolution between nucleotide sequences and chromosome synteny.</title>
        <authorList>
            <person name="Kobayashi Y."/>
            <person name="Kayamori A."/>
            <person name="Aoki K."/>
            <person name="Shiwa Y."/>
            <person name="Matsutani M."/>
            <person name="Fujita N."/>
            <person name="Sugita T."/>
            <person name="Iwasaki W."/>
            <person name="Tanaka N."/>
            <person name="Takashima M."/>
        </authorList>
    </citation>
    <scope>NUCLEOTIDE SEQUENCE</scope>
    <source>
        <strain evidence="10">HIS019</strain>
    </source>
</reference>
<feature type="transmembrane region" description="Helical" evidence="8">
    <location>
        <begin position="268"/>
        <end position="287"/>
    </location>
</feature>
<comment type="subcellular location">
    <subcellularLocation>
        <location evidence="1">Membrane</location>
        <topology evidence="1">Multi-pass membrane protein</topology>
    </subcellularLocation>
</comment>
<dbReference type="EMBL" id="AP028217">
    <property type="protein sequence ID" value="BEI94221.1"/>
    <property type="molecule type" value="Genomic_DNA"/>
</dbReference>
<comment type="similarity">
    <text evidence="2">Belongs to the major facilitator superfamily. Sugar transporter (TC 2.A.1.1) family.</text>
</comment>
<dbReference type="GeneID" id="85498091"/>
<keyword evidence="5 8" id="KW-1133">Transmembrane helix</keyword>
<feature type="transmembrane region" description="Helical" evidence="8">
    <location>
        <begin position="109"/>
        <end position="127"/>
    </location>
</feature>
<evidence type="ECO:0000313" key="11">
    <source>
        <dbReference type="Proteomes" id="UP001233271"/>
    </source>
</evidence>
<evidence type="ECO:0000256" key="1">
    <source>
        <dbReference type="ARBA" id="ARBA00004141"/>
    </source>
</evidence>
<evidence type="ECO:0000256" key="4">
    <source>
        <dbReference type="ARBA" id="ARBA00022692"/>
    </source>
</evidence>
<feature type="transmembrane region" description="Helical" evidence="8">
    <location>
        <begin position="364"/>
        <end position="384"/>
    </location>
</feature>
<comment type="catalytic activity">
    <reaction evidence="7">
        <text>myo-inositol(out) + H(+)(out) = myo-inositol(in) + H(+)(in)</text>
        <dbReference type="Rhea" id="RHEA:60364"/>
        <dbReference type="ChEBI" id="CHEBI:15378"/>
        <dbReference type="ChEBI" id="CHEBI:17268"/>
    </reaction>
</comment>
<feature type="transmembrane region" description="Helical" evidence="8">
    <location>
        <begin position="51"/>
        <end position="69"/>
    </location>
</feature>
<evidence type="ECO:0000256" key="6">
    <source>
        <dbReference type="ARBA" id="ARBA00023136"/>
    </source>
</evidence>
<dbReference type="InterPro" id="IPR003663">
    <property type="entry name" value="Sugar/inositol_transpt"/>
</dbReference>
<feature type="transmembrane region" description="Helical" evidence="8">
    <location>
        <begin position="330"/>
        <end position="352"/>
    </location>
</feature>
<feature type="transmembrane region" description="Helical" evidence="8">
    <location>
        <begin position="293"/>
        <end position="318"/>
    </location>
</feature>
<evidence type="ECO:0000256" key="5">
    <source>
        <dbReference type="ARBA" id="ARBA00022989"/>
    </source>
</evidence>
<keyword evidence="6 8" id="KW-0472">Membrane</keyword>
<name>A0AA48L8Q5_9TREE</name>
<evidence type="ECO:0000313" key="10">
    <source>
        <dbReference type="EMBL" id="BEI94221.1"/>
    </source>
</evidence>
<keyword evidence="3" id="KW-0813">Transport</keyword>
<proteinExistence type="inferred from homology"/>
<dbReference type="SUPFAM" id="SSF103473">
    <property type="entry name" value="MFS general substrate transporter"/>
    <property type="match status" value="1"/>
</dbReference>
<dbReference type="PRINTS" id="PR00171">
    <property type="entry name" value="SUGRTRNSPORT"/>
</dbReference>
<protein>
    <recommendedName>
        <fullName evidence="9">Major facilitator superfamily (MFS) profile domain-containing protein</fullName>
    </recommendedName>
</protein>
<organism evidence="10 11">
    <name type="scientific">Cutaneotrichosporon cavernicola</name>
    <dbReference type="NCBI Taxonomy" id="279322"/>
    <lineage>
        <taxon>Eukaryota</taxon>
        <taxon>Fungi</taxon>
        <taxon>Dikarya</taxon>
        <taxon>Basidiomycota</taxon>
        <taxon>Agaricomycotina</taxon>
        <taxon>Tremellomycetes</taxon>
        <taxon>Trichosporonales</taxon>
        <taxon>Trichosporonaceae</taxon>
        <taxon>Cutaneotrichosporon</taxon>
    </lineage>
</organism>
<feature type="domain" description="Major facilitator superfamily (MFS) profile" evidence="9">
    <location>
        <begin position="1"/>
        <end position="388"/>
    </location>
</feature>
<dbReference type="RefSeq" id="XP_060459486.1">
    <property type="nucleotide sequence ID" value="XM_060603164.1"/>
</dbReference>
<evidence type="ECO:0000256" key="2">
    <source>
        <dbReference type="ARBA" id="ARBA00010992"/>
    </source>
</evidence>
<dbReference type="InterPro" id="IPR020846">
    <property type="entry name" value="MFS_dom"/>
</dbReference>
<dbReference type="InterPro" id="IPR005828">
    <property type="entry name" value="MFS_sugar_transport-like"/>
</dbReference>
<accession>A0AA48L8Q5</accession>
<dbReference type="Proteomes" id="UP001233271">
    <property type="component" value="Chromosome 6"/>
</dbReference>
<gene>
    <name evidence="10" type="primary">HGT20</name>
    <name evidence="10" type="ORF">CcaverHIS019_0606800</name>
</gene>
<dbReference type="PANTHER" id="PTHR23503">
    <property type="entry name" value="SOLUTE CARRIER FAMILY 2"/>
    <property type="match status" value="1"/>
</dbReference>
<dbReference type="PANTHER" id="PTHR23503:SF8">
    <property type="entry name" value="FACILITATED GLUCOSE TRANSPORTER PROTEIN 1"/>
    <property type="match status" value="1"/>
</dbReference>
<evidence type="ECO:0000256" key="7">
    <source>
        <dbReference type="ARBA" id="ARBA00049119"/>
    </source>
</evidence>
<keyword evidence="11" id="KW-1185">Reference proteome</keyword>
<evidence type="ECO:0000256" key="3">
    <source>
        <dbReference type="ARBA" id="ARBA00022448"/>
    </source>
</evidence>
<dbReference type="Gene3D" id="1.20.1250.20">
    <property type="entry name" value="MFS general substrate transporter like domains"/>
    <property type="match status" value="2"/>
</dbReference>
<dbReference type="GO" id="GO:0016020">
    <property type="term" value="C:membrane"/>
    <property type="evidence" value="ECO:0007669"/>
    <property type="project" value="UniProtKB-SubCell"/>
</dbReference>
<feature type="transmembrane region" description="Helical" evidence="8">
    <location>
        <begin position="139"/>
        <end position="158"/>
    </location>
</feature>
<dbReference type="KEGG" id="ccac:CcaHIS019_0606800"/>
<evidence type="ECO:0000259" key="9">
    <source>
        <dbReference type="PROSITE" id="PS50850"/>
    </source>
</evidence>